<dbReference type="SUPFAM" id="SSF53098">
    <property type="entry name" value="Ribonuclease H-like"/>
    <property type="match status" value="1"/>
</dbReference>
<evidence type="ECO:0000313" key="3">
    <source>
        <dbReference type="Proteomes" id="UP000265520"/>
    </source>
</evidence>
<dbReference type="InterPro" id="IPR036397">
    <property type="entry name" value="RNaseH_sf"/>
</dbReference>
<evidence type="ECO:0000313" key="2">
    <source>
        <dbReference type="EMBL" id="MCI31045.1"/>
    </source>
</evidence>
<proteinExistence type="predicted"/>
<dbReference type="Proteomes" id="UP000265520">
    <property type="component" value="Unassembled WGS sequence"/>
</dbReference>
<dbReference type="AlphaFoldDB" id="A0A392R689"/>
<dbReference type="PANTHER" id="PTHR47723">
    <property type="entry name" value="OS05G0353850 PROTEIN"/>
    <property type="match status" value="1"/>
</dbReference>
<sequence>NHAVNSIVGEVLHETIEVAWKPPPMGWVKMNSDVSCKDNEIAGCGGLVRGSDDEWMRSFAKHIRSGSAYVVEPWGVLEGLKLARRLGFQAIEVNVDSLLVANTTNDNKEGSPMGRALVSKIRSLFALDWEVVVRHSYRKAN</sequence>
<protein>
    <submittedName>
        <fullName evidence="2">Ribonuclease H protein</fullName>
    </submittedName>
</protein>
<reference evidence="2 3" key="1">
    <citation type="journal article" date="2018" name="Front. Plant Sci.">
        <title>Red Clover (Trifolium pratense) and Zigzag Clover (T. medium) - A Picture of Genomic Similarities and Differences.</title>
        <authorList>
            <person name="Dluhosova J."/>
            <person name="Istvanek J."/>
            <person name="Nedelnik J."/>
            <person name="Repkova J."/>
        </authorList>
    </citation>
    <scope>NUCLEOTIDE SEQUENCE [LARGE SCALE GENOMIC DNA]</scope>
    <source>
        <strain evidence="3">cv. 10/8</strain>
        <tissue evidence="2">Leaf</tissue>
    </source>
</reference>
<organism evidence="2 3">
    <name type="scientific">Trifolium medium</name>
    <dbReference type="NCBI Taxonomy" id="97028"/>
    <lineage>
        <taxon>Eukaryota</taxon>
        <taxon>Viridiplantae</taxon>
        <taxon>Streptophyta</taxon>
        <taxon>Embryophyta</taxon>
        <taxon>Tracheophyta</taxon>
        <taxon>Spermatophyta</taxon>
        <taxon>Magnoliopsida</taxon>
        <taxon>eudicotyledons</taxon>
        <taxon>Gunneridae</taxon>
        <taxon>Pentapetalae</taxon>
        <taxon>rosids</taxon>
        <taxon>fabids</taxon>
        <taxon>Fabales</taxon>
        <taxon>Fabaceae</taxon>
        <taxon>Papilionoideae</taxon>
        <taxon>50 kb inversion clade</taxon>
        <taxon>NPAAA clade</taxon>
        <taxon>Hologalegina</taxon>
        <taxon>IRL clade</taxon>
        <taxon>Trifolieae</taxon>
        <taxon>Trifolium</taxon>
    </lineage>
</organism>
<dbReference type="InterPro" id="IPR053151">
    <property type="entry name" value="RNase_H-like"/>
</dbReference>
<dbReference type="Pfam" id="PF13456">
    <property type="entry name" value="RVT_3"/>
    <property type="match status" value="1"/>
</dbReference>
<feature type="non-terminal residue" evidence="2">
    <location>
        <position position="1"/>
    </location>
</feature>
<dbReference type="CDD" id="cd06222">
    <property type="entry name" value="RNase_H_like"/>
    <property type="match status" value="1"/>
</dbReference>
<dbReference type="InterPro" id="IPR044730">
    <property type="entry name" value="RNase_H-like_dom_plant"/>
</dbReference>
<accession>A0A392R689</accession>
<dbReference type="GO" id="GO:0003676">
    <property type="term" value="F:nucleic acid binding"/>
    <property type="evidence" value="ECO:0007669"/>
    <property type="project" value="InterPro"/>
</dbReference>
<dbReference type="InterPro" id="IPR012337">
    <property type="entry name" value="RNaseH-like_sf"/>
</dbReference>
<keyword evidence="3" id="KW-1185">Reference proteome</keyword>
<feature type="domain" description="RNase H type-1" evidence="1">
    <location>
        <begin position="24"/>
        <end position="141"/>
    </location>
</feature>
<dbReference type="Gene3D" id="3.30.420.10">
    <property type="entry name" value="Ribonuclease H-like superfamily/Ribonuclease H"/>
    <property type="match status" value="1"/>
</dbReference>
<dbReference type="EMBL" id="LXQA010184281">
    <property type="protein sequence ID" value="MCI31045.1"/>
    <property type="molecule type" value="Genomic_DNA"/>
</dbReference>
<dbReference type="PROSITE" id="PS50879">
    <property type="entry name" value="RNASE_H_1"/>
    <property type="match status" value="1"/>
</dbReference>
<dbReference type="InterPro" id="IPR002156">
    <property type="entry name" value="RNaseH_domain"/>
</dbReference>
<name>A0A392R689_9FABA</name>
<dbReference type="GO" id="GO:0004523">
    <property type="term" value="F:RNA-DNA hybrid ribonuclease activity"/>
    <property type="evidence" value="ECO:0007669"/>
    <property type="project" value="InterPro"/>
</dbReference>
<comment type="caution">
    <text evidence="2">The sequence shown here is derived from an EMBL/GenBank/DDBJ whole genome shotgun (WGS) entry which is preliminary data.</text>
</comment>
<evidence type="ECO:0000259" key="1">
    <source>
        <dbReference type="PROSITE" id="PS50879"/>
    </source>
</evidence>
<dbReference type="PANTHER" id="PTHR47723:SF19">
    <property type="entry name" value="POLYNUCLEOTIDYL TRANSFERASE, RIBONUCLEASE H-LIKE SUPERFAMILY PROTEIN"/>
    <property type="match status" value="1"/>
</dbReference>